<name>H6QB86_PYROT</name>
<accession>H6QB86</accession>
<organism evidence="2 3">
    <name type="scientific">Pyrobaculum oguniense (strain DSM 13380 / JCM 10595 / TE7)</name>
    <dbReference type="NCBI Taxonomy" id="698757"/>
    <lineage>
        <taxon>Archaea</taxon>
        <taxon>Thermoproteota</taxon>
        <taxon>Thermoprotei</taxon>
        <taxon>Thermoproteales</taxon>
        <taxon>Thermoproteaceae</taxon>
        <taxon>Pyrobaculum</taxon>
    </lineage>
</organism>
<sequence>MEVVASDGALTDGTSEIAARLATRHLGHEVAVLREEMKYEKDKSLNDALQLTAGEVVIADADLFRTVRRLLNNVDVVVSQVNKKCT</sequence>
<dbReference type="Pfam" id="PF00535">
    <property type="entry name" value="Glycos_transf_2"/>
    <property type="match status" value="1"/>
</dbReference>
<dbReference type="GO" id="GO:0016740">
    <property type="term" value="F:transferase activity"/>
    <property type="evidence" value="ECO:0007669"/>
    <property type="project" value="UniProtKB-KW"/>
</dbReference>
<dbReference type="EMBL" id="CP003316">
    <property type="protein sequence ID" value="AFA40083.1"/>
    <property type="molecule type" value="Genomic_DNA"/>
</dbReference>
<dbReference type="InterPro" id="IPR029044">
    <property type="entry name" value="Nucleotide-diphossugar_trans"/>
</dbReference>
<gene>
    <name evidence="2" type="ordered locus">Pogu_2056</name>
</gene>
<evidence type="ECO:0000313" key="2">
    <source>
        <dbReference type="EMBL" id="AFA40083.1"/>
    </source>
</evidence>
<evidence type="ECO:0000259" key="1">
    <source>
        <dbReference type="Pfam" id="PF00535"/>
    </source>
</evidence>
<dbReference type="eggNOG" id="arCOG01389">
    <property type="taxonomic scope" value="Archaea"/>
</dbReference>
<protein>
    <submittedName>
        <fullName evidence="2">Glycosyl transferase family 2</fullName>
    </submittedName>
</protein>
<keyword evidence="3" id="KW-1185">Reference proteome</keyword>
<proteinExistence type="predicted"/>
<dbReference type="Proteomes" id="UP000009062">
    <property type="component" value="Chromosome"/>
</dbReference>
<reference evidence="2 3" key="1">
    <citation type="journal article" date="2012" name="Stand. Genomic Sci.">
        <title>Complete genome sequence of Pyrobaculum oguniense.</title>
        <authorList>
            <person name="Bernick D.L."/>
            <person name="Karplus K."/>
            <person name="Lui L.M."/>
            <person name="Coker J.K."/>
            <person name="Murphy J.N."/>
            <person name="Chan P.P."/>
            <person name="Cozen A.E."/>
            <person name="Lowe T.M."/>
        </authorList>
    </citation>
    <scope>NUCLEOTIDE SEQUENCE [LARGE SCALE GENOMIC DNA]</scope>
    <source>
        <strain evidence="2 3">TE7</strain>
    </source>
</reference>
<feature type="domain" description="Glycosyltransferase 2-like" evidence="1">
    <location>
        <begin position="3"/>
        <end position="64"/>
    </location>
</feature>
<dbReference type="STRING" id="698757.Pogu_2056"/>
<dbReference type="InterPro" id="IPR001173">
    <property type="entry name" value="Glyco_trans_2-like"/>
</dbReference>
<dbReference type="KEGG" id="pog:Pogu_2056"/>
<keyword evidence="2" id="KW-0808">Transferase</keyword>
<evidence type="ECO:0000313" key="3">
    <source>
        <dbReference type="Proteomes" id="UP000009062"/>
    </source>
</evidence>
<dbReference type="Gene3D" id="3.90.550.10">
    <property type="entry name" value="Spore Coat Polysaccharide Biosynthesis Protein SpsA, Chain A"/>
    <property type="match status" value="1"/>
</dbReference>
<dbReference type="HOGENOM" id="CLU_2490588_0_0_2"/>
<dbReference type="AlphaFoldDB" id="H6QB86"/>